<dbReference type="SUPFAM" id="SSF55804">
    <property type="entry name" value="Phoshotransferase/anion transport protein"/>
    <property type="match status" value="1"/>
</dbReference>
<dbReference type="InterPro" id="IPR002178">
    <property type="entry name" value="PTS_EIIA_type-2_dom"/>
</dbReference>
<evidence type="ECO:0000259" key="1">
    <source>
        <dbReference type="PROSITE" id="PS51094"/>
    </source>
</evidence>
<dbReference type="RefSeq" id="WP_279246478.1">
    <property type="nucleotide sequence ID" value="NZ_SHNN01000003.1"/>
</dbReference>
<reference evidence="2" key="1">
    <citation type="submission" date="2019-02" db="EMBL/GenBank/DDBJ databases">
        <authorList>
            <person name="Li S.-H."/>
        </authorList>
    </citation>
    <scope>NUCLEOTIDE SEQUENCE</scope>
    <source>
        <strain evidence="2">IMCC14734</strain>
    </source>
</reference>
<gene>
    <name evidence="2" type="ORF">EYC98_16465</name>
</gene>
<dbReference type="InterPro" id="IPR016152">
    <property type="entry name" value="PTrfase/Anion_transptr"/>
</dbReference>
<name>A0ABT3TKB9_9GAMM</name>
<evidence type="ECO:0000313" key="3">
    <source>
        <dbReference type="Proteomes" id="UP001143362"/>
    </source>
</evidence>
<dbReference type="PANTHER" id="PTHR47738:SF1">
    <property type="entry name" value="NITROGEN REGULATORY PROTEIN"/>
    <property type="match status" value="1"/>
</dbReference>
<dbReference type="EMBL" id="SHNN01000003">
    <property type="protein sequence ID" value="MCX2982459.1"/>
    <property type="molecule type" value="Genomic_DNA"/>
</dbReference>
<organism evidence="2 3">
    <name type="scientific">Candidatus Litorirhabdus singularis</name>
    <dbReference type="NCBI Taxonomy" id="2518993"/>
    <lineage>
        <taxon>Bacteria</taxon>
        <taxon>Pseudomonadati</taxon>
        <taxon>Pseudomonadota</taxon>
        <taxon>Gammaproteobacteria</taxon>
        <taxon>Cellvibrionales</taxon>
        <taxon>Halieaceae</taxon>
        <taxon>Candidatus Litorirhabdus</taxon>
    </lineage>
</organism>
<dbReference type="InterPro" id="IPR051541">
    <property type="entry name" value="PTS_SugarTrans_NitroReg"/>
</dbReference>
<proteinExistence type="predicted"/>
<dbReference type="CDD" id="cd00211">
    <property type="entry name" value="PTS_IIA_fru"/>
    <property type="match status" value="1"/>
</dbReference>
<evidence type="ECO:0000313" key="2">
    <source>
        <dbReference type="EMBL" id="MCX2982459.1"/>
    </source>
</evidence>
<dbReference type="Pfam" id="PF00359">
    <property type="entry name" value="PTS_EIIA_2"/>
    <property type="match status" value="1"/>
</dbReference>
<dbReference type="PANTHER" id="PTHR47738">
    <property type="entry name" value="PTS SYSTEM FRUCTOSE-LIKE EIIA COMPONENT-RELATED"/>
    <property type="match status" value="1"/>
</dbReference>
<sequence length="158" mass="17275">MPAPTLDLRGTLTLARTLCHAPGVSKKRLFETAAALIHEDQPHLEVSDIFAKFLAREKLGSTALGDGIAIPHCRIGNCQRALGTLITLADPIDFDAPDEQRIDVLFLLLVPEEAHQEHLNLLAGLARNLSSIDYRQGLRDAKDAAALYKFAIDFKLPA</sequence>
<dbReference type="Gene3D" id="3.40.930.10">
    <property type="entry name" value="Mannitol-specific EII, Chain A"/>
    <property type="match status" value="1"/>
</dbReference>
<feature type="domain" description="PTS EIIA type-2" evidence="1">
    <location>
        <begin position="10"/>
        <end position="154"/>
    </location>
</feature>
<comment type="caution">
    <text evidence="2">The sequence shown here is derived from an EMBL/GenBank/DDBJ whole genome shotgun (WGS) entry which is preliminary data.</text>
</comment>
<dbReference type="Proteomes" id="UP001143362">
    <property type="component" value="Unassembled WGS sequence"/>
</dbReference>
<accession>A0ABT3TKB9</accession>
<keyword evidence="3" id="KW-1185">Reference proteome</keyword>
<dbReference type="PROSITE" id="PS51094">
    <property type="entry name" value="PTS_EIIA_TYPE_2"/>
    <property type="match status" value="1"/>
</dbReference>
<protein>
    <submittedName>
        <fullName evidence="2">PTS fructose transporter subunit IIA</fullName>
    </submittedName>
</protein>